<dbReference type="AlphaFoldDB" id="A0A4V2MUU1"/>
<dbReference type="Proteomes" id="UP000292702">
    <property type="component" value="Unassembled WGS sequence"/>
</dbReference>
<gene>
    <name evidence="1" type="ORF">EIP91_011200</name>
</gene>
<evidence type="ECO:0000313" key="2">
    <source>
        <dbReference type="Proteomes" id="UP000292702"/>
    </source>
</evidence>
<comment type="caution">
    <text evidence="1">The sequence shown here is derived from an EMBL/GenBank/DDBJ whole genome shotgun (WGS) entry which is preliminary data.</text>
</comment>
<dbReference type="EMBL" id="RWJN01000705">
    <property type="protein sequence ID" value="TCD59907.1"/>
    <property type="molecule type" value="Genomic_DNA"/>
</dbReference>
<evidence type="ECO:0000313" key="1">
    <source>
        <dbReference type="EMBL" id="TCD59907.1"/>
    </source>
</evidence>
<proteinExistence type="predicted"/>
<protein>
    <submittedName>
        <fullName evidence="1">Uncharacterized protein</fullName>
    </submittedName>
</protein>
<reference evidence="1 2" key="1">
    <citation type="submission" date="2018-11" db="EMBL/GenBank/DDBJ databases">
        <title>Genome assembly of Steccherinum ochraceum LE-BIN_3174, the white-rot fungus of the Steccherinaceae family (The Residual Polyporoid clade, Polyporales, Basidiomycota).</title>
        <authorList>
            <person name="Fedorova T.V."/>
            <person name="Glazunova O.A."/>
            <person name="Landesman E.O."/>
            <person name="Moiseenko K.V."/>
            <person name="Psurtseva N.V."/>
            <person name="Savinova O.S."/>
            <person name="Shakhova N.V."/>
            <person name="Tyazhelova T.V."/>
            <person name="Vasina D.V."/>
        </authorList>
    </citation>
    <scope>NUCLEOTIDE SEQUENCE [LARGE SCALE GENOMIC DNA]</scope>
    <source>
        <strain evidence="1 2">LE-BIN_3174</strain>
    </source>
</reference>
<organism evidence="1 2">
    <name type="scientific">Steccherinum ochraceum</name>
    <dbReference type="NCBI Taxonomy" id="92696"/>
    <lineage>
        <taxon>Eukaryota</taxon>
        <taxon>Fungi</taxon>
        <taxon>Dikarya</taxon>
        <taxon>Basidiomycota</taxon>
        <taxon>Agaricomycotina</taxon>
        <taxon>Agaricomycetes</taxon>
        <taxon>Polyporales</taxon>
        <taxon>Steccherinaceae</taxon>
        <taxon>Steccherinum</taxon>
    </lineage>
</organism>
<accession>A0A4V2MUU1</accession>
<sequence length="93" mass="10231">MAQYTAAEWLLREALCKNSAFACVRYEFLADGPTEHECVFLLQTGSFGGGGLGLTLPVPSNPEEPKEACEVRDALKSLGLTFEPYNAYTCEYE</sequence>
<keyword evidence="2" id="KW-1185">Reference proteome</keyword>
<name>A0A4V2MUU1_9APHY</name>